<dbReference type="PANTHER" id="PTHR32196:SF72">
    <property type="entry name" value="RIBOSE IMPORT PERMEASE PROTEIN RBSC"/>
    <property type="match status" value="1"/>
</dbReference>
<feature type="transmembrane region" description="Helical" evidence="7">
    <location>
        <begin position="122"/>
        <end position="143"/>
    </location>
</feature>
<feature type="transmembrane region" description="Helical" evidence="7">
    <location>
        <begin position="150"/>
        <end position="168"/>
    </location>
</feature>
<dbReference type="Proteomes" id="UP000243542">
    <property type="component" value="Unassembled WGS sequence"/>
</dbReference>
<evidence type="ECO:0000256" key="5">
    <source>
        <dbReference type="ARBA" id="ARBA00023136"/>
    </source>
</evidence>
<dbReference type="GO" id="GO:0022857">
    <property type="term" value="F:transmembrane transporter activity"/>
    <property type="evidence" value="ECO:0007669"/>
    <property type="project" value="InterPro"/>
</dbReference>
<dbReference type="Pfam" id="PF02653">
    <property type="entry name" value="BPD_transp_2"/>
    <property type="match status" value="1"/>
</dbReference>
<keyword evidence="5 7" id="KW-0472">Membrane</keyword>
<dbReference type="EMBL" id="PDJK01000001">
    <property type="protein sequence ID" value="PFG57198.1"/>
    <property type="molecule type" value="Genomic_DNA"/>
</dbReference>
<feature type="transmembrane region" description="Helical" evidence="7">
    <location>
        <begin position="194"/>
        <end position="212"/>
    </location>
</feature>
<reference evidence="8 9" key="1">
    <citation type="submission" date="2017-10" db="EMBL/GenBank/DDBJ databases">
        <title>Sequencing the genomes of 1000 actinobacteria strains.</title>
        <authorList>
            <person name="Klenk H.-P."/>
        </authorList>
    </citation>
    <scope>NUCLEOTIDE SEQUENCE [LARGE SCALE GENOMIC DNA]</scope>
    <source>
        <strain evidence="8 9">DSM 46092</strain>
    </source>
</reference>
<dbReference type="InterPro" id="IPR001851">
    <property type="entry name" value="ABC_transp_permease"/>
</dbReference>
<feature type="transmembrane region" description="Helical" evidence="7">
    <location>
        <begin position="240"/>
        <end position="261"/>
    </location>
</feature>
<feature type="compositionally biased region" description="Low complexity" evidence="6">
    <location>
        <begin position="15"/>
        <end position="25"/>
    </location>
</feature>
<comment type="subcellular location">
    <subcellularLocation>
        <location evidence="1">Cell membrane</location>
        <topology evidence="1">Multi-pass membrane protein</topology>
    </subcellularLocation>
</comment>
<accession>A0A2A9G1A1</accession>
<feature type="transmembrane region" description="Helical" evidence="7">
    <location>
        <begin position="40"/>
        <end position="59"/>
    </location>
</feature>
<keyword evidence="2" id="KW-1003">Cell membrane</keyword>
<evidence type="ECO:0000256" key="4">
    <source>
        <dbReference type="ARBA" id="ARBA00022989"/>
    </source>
</evidence>
<dbReference type="AlphaFoldDB" id="A0A2A9G1A1"/>
<proteinExistence type="predicted"/>
<evidence type="ECO:0000256" key="2">
    <source>
        <dbReference type="ARBA" id="ARBA00022475"/>
    </source>
</evidence>
<feature type="transmembrane region" description="Helical" evidence="7">
    <location>
        <begin position="71"/>
        <end position="91"/>
    </location>
</feature>
<dbReference type="PANTHER" id="PTHR32196">
    <property type="entry name" value="ABC TRANSPORTER PERMEASE PROTEIN YPHD-RELATED-RELATED"/>
    <property type="match status" value="1"/>
</dbReference>
<feature type="region of interest" description="Disordered" evidence="6">
    <location>
        <begin position="1"/>
        <end position="31"/>
    </location>
</feature>
<feature type="transmembrane region" description="Helical" evidence="7">
    <location>
        <begin position="273"/>
        <end position="291"/>
    </location>
</feature>
<evidence type="ECO:0000256" key="7">
    <source>
        <dbReference type="SAM" id="Phobius"/>
    </source>
</evidence>
<protein>
    <submittedName>
        <fullName evidence="8">Monosaccharide ABC transporter membrane protein (CUT2 family)</fullName>
    </submittedName>
</protein>
<evidence type="ECO:0000256" key="6">
    <source>
        <dbReference type="SAM" id="MobiDB-lite"/>
    </source>
</evidence>
<evidence type="ECO:0000256" key="1">
    <source>
        <dbReference type="ARBA" id="ARBA00004651"/>
    </source>
</evidence>
<organism evidence="8 9">
    <name type="scientific">Amycolatopsis sulphurea</name>
    <dbReference type="NCBI Taxonomy" id="76022"/>
    <lineage>
        <taxon>Bacteria</taxon>
        <taxon>Bacillati</taxon>
        <taxon>Actinomycetota</taxon>
        <taxon>Actinomycetes</taxon>
        <taxon>Pseudonocardiales</taxon>
        <taxon>Pseudonocardiaceae</taxon>
        <taxon>Amycolatopsis</taxon>
    </lineage>
</organism>
<keyword evidence="4 7" id="KW-1133">Transmembrane helix</keyword>
<comment type="caution">
    <text evidence="8">The sequence shown here is derived from an EMBL/GenBank/DDBJ whole genome shotgun (WGS) entry which is preliminary data.</text>
</comment>
<dbReference type="GO" id="GO:0005886">
    <property type="term" value="C:plasma membrane"/>
    <property type="evidence" value="ECO:0007669"/>
    <property type="project" value="UniProtKB-SubCell"/>
</dbReference>
<keyword evidence="9" id="KW-1185">Reference proteome</keyword>
<name>A0A2A9G1A1_9PSEU</name>
<gene>
    <name evidence="8" type="ORF">ATK36_0762</name>
</gene>
<evidence type="ECO:0000313" key="8">
    <source>
        <dbReference type="EMBL" id="PFG57198.1"/>
    </source>
</evidence>
<evidence type="ECO:0000313" key="9">
    <source>
        <dbReference type="Proteomes" id="UP000243542"/>
    </source>
</evidence>
<dbReference type="RefSeq" id="WP_098509826.1">
    <property type="nucleotide sequence ID" value="NZ_JBIAKZ010000010.1"/>
</dbReference>
<evidence type="ECO:0000256" key="3">
    <source>
        <dbReference type="ARBA" id="ARBA00022692"/>
    </source>
</evidence>
<sequence length="350" mass="35854">MIRKLIAPRPGEQDAASAAAQVRAAPTPRPWRQRLAGPSTPMIAVAALLVLVIVVEVLTEPTFSSPANVTNLLRATAIPAILAIGMTMVILSGGMDLSMGSILSISGIAYAKCVEAGWPEPVALVVTLGLGAAIGFGVNGLLIGRFKMSFFVVTLASASAIGGIALLWSGNRQIDTSGSELASFLGNDAWGNRIPYGAVLAVVLVVVAALALKYTVFGRSVYAVGGNPEAAALSGVRREWVVPAVYGLSGLCAALGGVMMAGRQTIADPSAGGSSIVLYVIAAALLSGVAIAGGAGSVYGALIGTAFLQVLSNALALKGFDNSWQMLMTGLILLLAVYFDRVRQRLAGFR</sequence>
<keyword evidence="3 7" id="KW-0812">Transmembrane</keyword>
<feature type="transmembrane region" description="Helical" evidence="7">
    <location>
        <begin position="323"/>
        <end position="340"/>
    </location>
</feature>
<dbReference type="CDD" id="cd06579">
    <property type="entry name" value="TM_PBP1_transp_AraH_like"/>
    <property type="match status" value="1"/>
</dbReference>